<dbReference type="InterPro" id="IPR026218">
    <property type="entry name" value="HRG"/>
</dbReference>
<reference evidence="11 12" key="1">
    <citation type="submission" date="2024-07" db="EMBL/GenBank/DDBJ databases">
        <title>Chromosome-level genome assembly of the water stick insect Ranatra chinensis (Heteroptera: Nepidae).</title>
        <authorList>
            <person name="Liu X."/>
        </authorList>
    </citation>
    <scope>NUCLEOTIDE SEQUENCE [LARGE SCALE GENOMIC DNA]</scope>
    <source>
        <strain evidence="11">Cailab_2021Rc</strain>
        <tissue evidence="11">Muscle</tissue>
    </source>
</reference>
<evidence type="ECO:0000256" key="7">
    <source>
        <dbReference type="ARBA" id="ARBA00022989"/>
    </source>
</evidence>
<keyword evidence="7 10" id="KW-1133">Transmembrane helix</keyword>
<accession>A0ABD0YLP7</accession>
<organism evidence="11 12">
    <name type="scientific">Ranatra chinensis</name>
    <dbReference type="NCBI Taxonomy" id="642074"/>
    <lineage>
        <taxon>Eukaryota</taxon>
        <taxon>Metazoa</taxon>
        <taxon>Ecdysozoa</taxon>
        <taxon>Arthropoda</taxon>
        <taxon>Hexapoda</taxon>
        <taxon>Insecta</taxon>
        <taxon>Pterygota</taxon>
        <taxon>Neoptera</taxon>
        <taxon>Paraneoptera</taxon>
        <taxon>Hemiptera</taxon>
        <taxon>Heteroptera</taxon>
        <taxon>Panheteroptera</taxon>
        <taxon>Nepomorpha</taxon>
        <taxon>Nepidae</taxon>
        <taxon>Ranatrinae</taxon>
        <taxon>Ranatra</taxon>
    </lineage>
</organism>
<evidence type="ECO:0000256" key="5">
    <source>
        <dbReference type="ARBA" id="ARBA00022692"/>
    </source>
</evidence>
<dbReference type="Proteomes" id="UP001558652">
    <property type="component" value="Unassembled WGS sequence"/>
</dbReference>
<dbReference type="PANTHER" id="PTHR31525:SF1">
    <property type="entry name" value="HEME TRANSPORTER HRG1"/>
    <property type="match status" value="1"/>
</dbReference>
<evidence type="ECO:0000256" key="3">
    <source>
        <dbReference type="ARBA" id="ARBA00006203"/>
    </source>
</evidence>
<feature type="transmembrane region" description="Helical" evidence="10">
    <location>
        <begin position="51"/>
        <end position="75"/>
    </location>
</feature>
<dbReference type="GO" id="GO:0010008">
    <property type="term" value="C:endosome membrane"/>
    <property type="evidence" value="ECO:0007669"/>
    <property type="project" value="UniProtKB-SubCell"/>
</dbReference>
<dbReference type="AlphaFoldDB" id="A0ABD0YLP7"/>
<keyword evidence="8 10" id="KW-0472">Membrane</keyword>
<dbReference type="GO" id="GO:0015232">
    <property type="term" value="F:heme transmembrane transporter activity"/>
    <property type="evidence" value="ECO:0007669"/>
    <property type="project" value="UniProtKB-ARBA"/>
</dbReference>
<keyword evidence="12" id="KW-1185">Reference proteome</keyword>
<evidence type="ECO:0000313" key="11">
    <source>
        <dbReference type="EMBL" id="KAL1132115.1"/>
    </source>
</evidence>
<keyword evidence="4" id="KW-0813">Transport</keyword>
<evidence type="ECO:0000256" key="1">
    <source>
        <dbReference type="ARBA" id="ARBA00004155"/>
    </source>
</evidence>
<keyword evidence="9" id="KW-0458">Lysosome</keyword>
<comment type="subcellular location">
    <subcellularLocation>
        <location evidence="2">Endosome membrane</location>
        <topology evidence="2">Multi-pass membrane protein</topology>
    </subcellularLocation>
    <subcellularLocation>
        <location evidence="1">Lysosome membrane</location>
        <topology evidence="1">Multi-pass membrane protein</topology>
    </subcellularLocation>
</comment>
<evidence type="ECO:0000256" key="10">
    <source>
        <dbReference type="SAM" id="Phobius"/>
    </source>
</evidence>
<evidence type="ECO:0000256" key="9">
    <source>
        <dbReference type="ARBA" id="ARBA00023228"/>
    </source>
</evidence>
<comment type="caution">
    <text evidence="11">The sequence shown here is derived from an EMBL/GenBank/DDBJ whole genome shotgun (WGS) entry which is preliminary data.</text>
</comment>
<keyword evidence="6" id="KW-0967">Endosome</keyword>
<evidence type="ECO:0000313" key="12">
    <source>
        <dbReference type="Proteomes" id="UP001558652"/>
    </source>
</evidence>
<dbReference type="EMBL" id="JBFDAA010000005">
    <property type="protein sequence ID" value="KAL1132115.1"/>
    <property type="molecule type" value="Genomic_DNA"/>
</dbReference>
<evidence type="ECO:0000256" key="2">
    <source>
        <dbReference type="ARBA" id="ARBA00004337"/>
    </source>
</evidence>
<dbReference type="PANTHER" id="PTHR31525">
    <property type="entry name" value="HEME TRANSPORTER HRG1"/>
    <property type="match status" value="1"/>
</dbReference>
<sequence length="126" mass="14635">MASKHENMFYQNKKQETTEIVLFASINLQLHLIYIRGTLDEWHSVDTLEGLKLFGFFTFSISSGFFLWYIFYIAYMGAPIIPVKDSMAVTAVWIFMTANWCGCLYLCSKRYINILNDASRPLLSHI</sequence>
<protein>
    <submittedName>
        <fullName evidence="11">Uncharacterized protein</fullName>
    </submittedName>
</protein>
<feature type="transmembrane region" description="Helical" evidence="10">
    <location>
        <begin position="87"/>
        <end position="107"/>
    </location>
</feature>
<name>A0ABD0YLP7_9HEMI</name>
<comment type="similarity">
    <text evidence="3">Belongs to the HRG family.</text>
</comment>
<gene>
    <name evidence="11" type="ORF">AAG570_010073</name>
</gene>
<evidence type="ECO:0000256" key="4">
    <source>
        <dbReference type="ARBA" id="ARBA00022448"/>
    </source>
</evidence>
<evidence type="ECO:0000256" key="6">
    <source>
        <dbReference type="ARBA" id="ARBA00022753"/>
    </source>
</evidence>
<proteinExistence type="inferred from homology"/>
<evidence type="ECO:0000256" key="8">
    <source>
        <dbReference type="ARBA" id="ARBA00023136"/>
    </source>
</evidence>
<keyword evidence="5 10" id="KW-0812">Transmembrane</keyword>
<dbReference type="GO" id="GO:0005765">
    <property type="term" value="C:lysosomal membrane"/>
    <property type="evidence" value="ECO:0007669"/>
    <property type="project" value="UniProtKB-SubCell"/>
</dbReference>